<evidence type="ECO:0000256" key="8">
    <source>
        <dbReference type="PIRNR" id="PIRNR006256"/>
    </source>
</evidence>
<dbReference type="PROSITE" id="PS00150">
    <property type="entry name" value="ACYLPHOSPHATASE_1"/>
    <property type="match status" value="1"/>
</dbReference>
<dbReference type="InterPro" id="IPR051060">
    <property type="entry name" value="Carbamoyltrans_HypF-like"/>
</dbReference>
<evidence type="ECO:0000256" key="3">
    <source>
        <dbReference type="ARBA" id="ARBA00022598"/>
    </source>
</evidence>
<dbReference type="Pfam" id="PF22521">
    <property type="entry name" value="HypF_C_2"/>
    <property type="match status" value="1"/>
</dbReference>
<keyword evidence="3" id="KW-0436">Ligase</keyword>
<dbReference type="EC" id="6.2.-.-" evidence="8"/>
<dbReference type="PANTHER" id="PTHR42959">
    <property type="entry name" value="CARBAMOYLTRANSFERASE"/>
    <property type="match status" value="1"/>
</dbReference>
<sequence>MKDDIQTNYWVLTGRVQGVGFRPFVYRLAHRLGLVGWVQNQKGRVIILARGTPEQLSDFEATLLTDCPPLAQPRIQRAGQTKSISCADFSIRPSRGTQKAEIHVPPDFFTCDACLSELGDPGDRRYRYPFINCTQCGPRYTLIQRLPYDRGNTAMATFPLCGQCDGEYEDPLDRRFHAEPTACPTCGPRLFFYGNIRELRLPADGEIRSAGEASKHAEETAQALAMCIDRLRRGDVVAIKGIGGYHLFCDARNDAAILHLRTRKPRPHKPLAVLFPMTGADGLDAVRCELDLGPVEAAWLLSPKRPIVLVPKVANTPFDDPRQVDVTQKTKRRMLACAALAPGLGEVGAMLPYSPLHHLLLGDYGAPLVATSANRGGEPVSTDLASVQTSLDGIVQGILDHDRPIVRPADDSVFRRILGKARPIRLGRGVAPVEMELPFSLKRPLLAVGGQMKNTMALAFRDRVVVSPHIGDMGSPRSLRVFEQVAADMQVLYGIEAELIARDAHPGYTTSQWAERWAEEKQSAVLEVHHHHAHASALSGEYPHTEPRLVFTWDGIGYGPDGTLWGGEALLGKPGAWQRAGSLRPFHLPGGERAGREPWRSAAALCWELGREWPDCPERTGLLRTAWGKRINAPRTTAVGRLFDAAAALTGICLDASYEGQGPMELESAAQGNTGFDTSSFLHQALRLPIGKDDRGCWRIDWAPLVSFLLQDQGDAGYKAAVFHETLARTLLTQALCVRSEHGVNEVGLAGGVFQNRLLTERAAELLIENGFTVILPEQIPGNDGGLSFGQVVEAGACEGYGG</sequence>
<evidence type="ECO:0000313" key="12">
    <source>
        <dbReference type="EMBL" id="VFJ64934.1"/>
    </source>
</evidence>
<dbReference type="Gene3D" id="3.30.420.40">
    <property type="match status" value="1"/>
</dbReference>
<protein>
    <recommendedName>
        <fullName evidence="8">Carbamoyltransferase HypF</fullName>
        <ecNumber evidence="8">6.2.-.-</ecNumber>
    </recommendedName>
</protein>
<feature type="active site" evidence="9">
    <location>
        <position position="22"/>
    </location>
</feature>
<dbReference type="InterPro" id="IPR017945">
    <property type="entry name" value="DHBP_synth_RibB-like_a/b_dom"/>
</dbReference>
<evidence type="ECO:0000256" key="5">
    <source>
        <dbReference type="ARBA" id="ARBA00022771"/>
    </source>
</evidence>
<dbReference type="InterPro" id="IPR041440">
    <property type="entry name" value="HypF_C"/>
</dbReference>
<dbReference type="GO" id="GO:0016743">
    <property type="term" value="F:carboxyl- or carbamoyltransferase activity"/>
    <property type="evidence" value="ECO:0007669"/>
    <property type="project" value="UniProtKB-UniRule"/>
</dbReference>
<evidence type="ECO:0000256" key="4">
    <source>
        <dbReference type="ARBA" id="ARBA00022723"/>
    </source>
</evidence>
<dbReference type="GO" id="GO:0003998">
    <property type="term" value="F:acylphosphatase activity"/>
    <property type="evidence" value="ECO:0007669"/>
    <property type="project" value="UniProtKB-EC"/>
</dbReference>
<dbReference type="GO" id="GO:0051604">
    <property type="term" value="P:protein maturation"/>
    <property type="evidence" value="ECO:0007669"/>
    <property type="project" value="TreeGrafter"/>
</dbReference>
<dbReference type="PANTHER" id="PTHR42959:SF1">
    <property type="entry name" value="CARBAMOYLTRANSFERASE HYPF"/>
    <property type="match status" value="1"/>
</dbReference>
<dbReference type="Pfam" id="PF01300">
    <property type="entry name" value="Sua5_yciO_yrdC"/>
    <property type="match status" value="1"/>
</dbReference>
<dbReference type="InterPro" id="IPR004421">
    <property type="entry name" value="Carbamoyltransferase_HypF"/>
</dbReference>
<dbReference type="PIRSF" id="PIRSF006256">
    <property type="entry name" value="CMPcnvr_hdrg_mat"/>
    <property type="match status" value="1"/>
</dbReference>
<reference evidence="12" key="1">
    <citation type="submission" date="2019-02" db="EMBL/GenBank/DDBJ databases">
        <authorList>
            <person name="Gruber-Vodicka R. H."/>
            <person name="Seah K. B. B."/>
        </authorList>
    </citation>
    <scope>NUCLEOTIDE SEQUENCE</scope>
    <source>
        <strain evidence="12">BECK_BZ131</strain>
    </source>
</reference>
<dbReference type="SUPFAM" id="SSF55821">
    <property type="entry name" value="YrdC/RibB"/>
    <property type="match status" value="1"/>
</dbReference>
<organism evidence="12">
    <name type="scientific">Candidatus Kentrum sp. FW</name>
    <dbReference type="NCBI Taxonomy" id="2126338"/>
    <lineage>
        <taxon>Bacteria</taxon>
        <taxon>Pseudomonadati</taxon>
        <taxon>Pseudomonadota</taxon>
        <taxon>Gammaproteobacteria</taxon>
        <taxon>Candidatus Kentrum</taxon>
    </lineage>
</organism>
<feature type="active site" evidence="9">
    <location>
        <position position="40"/>
    </location>
</feature>
<dbReference type="AlphaFoldDB" id="A0A450TDB5"/>
<dbReference type="GO" id="GO:0016874">
    <property type="term" value="F:ligase activity"/>
    <property type="evidence" value="ECO:0007669"/>
    <property type="project" value="UniProtKB-UniRule"/>
</dbReference>
<dbReference type="EMBL" id="CAADFE010000006">
    <property type="protein sequence ID" value="VFJ64934.1"/>
    <property type="molecule type" value="Genomic_DNA"/>
</dbReference>
<feature type="domain" description="YrdC-like" evidence="11">
    <location>
        <begin position="221"/>
        <end position="429"/>
    </location>
</feature>
<feature type="domain" description="Acylphosphatase-like" evidence="10">
    <location>
        <begin position="7"/>
        <end position="93"/>
    </location>
</feature>
<dbReference type="PROSITE" id="PS51163">
    <property type="entry name" value="YRDC"/>
    <property type="match status" value="1"/>
</dbReference>
<dbReference type="InterPro" id="IPR006070">
    <property type="entry name" value="Sua5-like_dom"/>
</dbReference>
<evidence type="ECO:0000259" key="11">
    <source>
        <dbReference type="PROSITE" id="PS51163"/>
    </source>
</evidence>
<proteinExistence type="inferred from homology"/>
<evidence type="ECO:0000259" key="10">
    <source>
        <dbReference type="PROSITE" id="PS51160"/>
    </source>
</evidence>
<keyword evidence="6" id="KW-0862">Zinc</keyword>
<dbReference type="Gene3D" id="3.90.870.50">
    <property type="match status" value="1"/>
</dbReference>
<comment type="similarity">
    <text evidence="2 8">Belongs to the carbamoyltransferase HypF family.</text>
</comment>
<dbReference type="NCBIfam" id="TIGR00143">
    <property type="entry name" value="hypF"/>
    <property type="match status" value="1"/>
</dbReference>
<dbReference type="InterPro" id="IPR017968">
    <property type="entry name" value="Acylphosphatase_CS"/>
</dbReference>
<comment type="catalytic activity">
    <reaction evidence="7 8">
        <text>C-terminal L-cysteinyl-[HypE protein] + carbamoyl phosphate + ATP + H2O = C-terminal S-carboxamide-L-cysteinyl-[HypE protein] + AMP + phosphate + diphosphate + H(+)</text>
        <dbReference type="Rhea" id="RHEA:55636"/>
        <dbReference type="Rhea" id="RHEA-COMP:14247"/>
        <dbReference type="Rhea" id="RHEA-COMP:14392"/>
        <dbReference type="ChEBI" id="CHEBI:15377"/>
        <dbReference type="ChEBI" id="CHEBI:15378"/>
        <dbReference type="ChEBI" id="CHEBI:30616"/>
        <dbReference type="ChEBI" id="CHEBI:33019"/>
        <dbReference type="ChEBI" id="CHEBI:43474"/>
        <dbReference type="ChEBI" id="CHEBI:58228"/>
        <dbReference type="ChEBI" id="CHEBI:76913"/>
        <dbReference type="ChEBI" id="CHEBI:139126"/>
        <dbReference type="ChEBI" id="CHEBI:456215"/>
    </reaction>
</comment>
<accession>A0A450TDB5</accession>
<dbReference type="InterPro" id="IPR011125">
    <property type="entry name" value="Znf_HypF"/>
</dbReference>
<dbReference type="Gene3D" id="3.30.110.120">
    <property type="match status" value="1"/>
</dbReference>
<dbReference type="InterPro" id="IPR055128">
    <property type="entry name" value="HypF_C_2"/>
</dbReference>
<evidence type="ECO:0000256" key="6">
    <source>
        <dbReference type="ARBA" id="ARBA00022833"/>
    </source>
</evidence>
<evidence type="ECO:0000256" key="1">
    <source>
        <dbReference type="ARBA" id="ARBA00004711"/>
    </source>
</evidence>
<dbReference type="GO" id="GO:0008270">
    <property type="term" value="F:zinc ion binding"/>
    <property type="evidence" value="ECO:0007669"/>
    <property type="project" value="UniProtKB-KW"/>
</dbReference>
<keyword evidence="9" id="KW-0378">Hydrolase</keyword>
<comment type="catalytic activity">
    <reaction evidence="9">
        <text>an acyl phosphate + H2O = a carboxylate + phosphate + H(+)</text>
        <dbReference type="Rhea" id="RHEA:14965"/>
        <dbReference type="ChEBI" id="CHEBI:15377"/>
        <dbReference type="ChEBI" id="CHEBI:15378"/>
        <dbReference type="ChEBI" id="CHEBI:29067"/>
        <dbReference type="ChEBI" id="CHEBI:43474"/>
        <dbReference type="ChEBI" id="CHEBI:59918"/>
        <dbReference type="EC" id="3.6.1.7"/>
    </reaction>
</comment>
<dbReference type="Pfam" id="PF07503">
    <property type="entry name" value="zf-HYPF"/>
    <property type="match status" value="2"/>
</dbReference>
<evidence type="ECO:0000256" key="9">
    <source>
        <dbReference type="PROSITE-ProRule" id="PRU00520"/>
    </source>
</evidence>
<dbReference type="Pfam" id="PF17788">
    <property type="entry name" value="HypF_C"/>
    <property type="match status" value="1"/>
</dbReference>
<evidence type="ECO:0000256" key="2">
    <source>
        <dbReference type="ARBA" id="ARBA00008097"/>
    </source>
</evidence>
<dbReference type="Gene3D" id="3.30.420.360">
    <property type="match status" value="1"/>
</dbReference>
<comment type="pathway">
    <text evidence="1 8">Protein modification; [NiFe] hydrogenase maturation.</text>
</comment>
<dbReference type="PROSITE" id="PS51160">
    <property type="entry name" value="ACYLPHOSPHATASE_3"/>
    <property type="match status" value="1"/>
</dbReference>
<dbReference type="InterPro" id="IPR036046">
    <property type="entry name" value="Acylphosphatase-like_dom_sf"/>
</dbReference>
<dbReference type="SUPFAM" id="SSF54975">
    <property type="entry name" value="Acylphosphatase/BLUF domain-like"/>
    <property type="match status" value="1"/>
</dbReference>
<keyword evidence="5" id="KW-0863">Zinc-finger</keyword>
<dbReference type="UniPathway" id="UPA00335"/>
<dbReference type="InterPro" id="IPR001792">
    <property type="entry name" value="Acylphosphatase-like_dom"/>
</dbReference>
<gene>
    <name evidence="12" type="ORF">BECKFW1821C_GA0114237_100672</name>
</gene>
<keyword evidence="4" id="KW-0479">Metal-binding</keyword>
<comment type="function">
    <text evidence="8">Involved in the maturation of [NiFe] hydrogenases. Along with HypE, it catalyzes the synthesis of the CN ligands of the active site iron of [NiFe]-hydrogenases. HypF functions as a carbamoyl transferase using carbamoylphosphate as a substrate and transferring the carboxamido moiety in an ATP-dependent reaction to the thiolate of the C-terminal cysteine of HypE yielding a protein-S-carboxamide.</text>
</comment>
<dbReference type="GO" id="GO:0003725">
    <property type="term" value="F:double-stranded RNA binding"/>
    <property type="evidence" value="ECO:0007669"/>
    <property type="project" value="InterPro"/>
</dbReference>
<dbReference type="Pfam" id="PF00708">
    <property type="entry name" value="Acylphosphatase"/>
    <property type="match status" value="1"/>
</dbReference>
<evidence type="ECO:0000256" key="7">
    <source>
        <dbReference type="ARBA" id="ARBA00048220"/>
    </source>
</evidence>
<name>A0A450TDB5_9GAMM</name>